<evidence type="ECO:0000256" key="11">
    <source>
        <dbReference type="ARBA" id="ARBA00022842"/>
    </source>
</evidence>
<evidence type="ECO:0000256" key="5">
    <source>
        <dbReference type="ARBA" id="ARBA00022640"/>
    </source>
</evidence>
<dbReference type="InterPro" id="IPR006703">
    <property type="entry name" value="G_AIG1"/>
</dbReference>
<evidence type="ECO:0000256" key="14">
    <source>
        <dbReference type="ARBA" id="ARBA00023134"/>
    </source>
</evidence>
<keyword evidence="7" id="KW-0479">Metal-binding</keyword>
<evidence type="ECO:0000259" key="19">
    <source>
        <dbReference type="PROSITE" id="PS51720"/>
    </source>
</evidence>
<keyword evidence="10" id="KW-1002">Plastid outer membrane</keyword>
<dbReference type="FunFam" id="3.40.50.300:FF:001252">
    <property type="entry name" value="AIG1 family protein"/>
    <property type="match status" value="1"/>
</dbReference>
<protein>
    <submittedName>
        <fullName evidence="20">AIG1 family protein</fullName>
    </submittedName>
</protein>
<dbReference type="InterPro" id="IPR045058">
    <property type="entry name" value="GIMA/IAN/Toc"/>
</dbReference>
<name>M2S8X7_ENTHI</name>
<evidence type="ECO:0000256" key="8">
    <source>
        <dbReference type="ARBA" id="ARBA00022741"/>
    </source>
</evidence>
<dbReference type="PROSITE" id="PS51720">
    <property type="entry name" value="G_AIG1"/>
    <property type="match status" value="1"/>
</dbReference>
<keyword evidence="5" id="KW-0934">Plastid</keyword>
<feature type="domain" description="AIG1-type G" evidence="19">
    <location>
        <begin position="8"/>
        <end position="238"/>
    </location>
</feature>
<feature type="transmembrane region" description="Helical" evidence="18">
    <location>
        <begin position="384"/>
        <end position="406"/>
    </location>
</feature>
<sequence>MSLQEGKPKQTKFLLIGETGTGKSSAGNFILQKKDNVFKVGDTTKSQTRDVDVQSGEGDRSDVTVIDTPGFNDTDNDDNGELNIEHIKKIVNRVKKEGLQGIILTMDFNSCKFSTTVKQVIKIINDVFPIKDFWTHVCIVWTKCLYSLSRKQLEKGKKIKEQLKEDIISFINQINGTNEDIKIPMYYVDSQPDEDIDEGDDKKQDKDNDKKQDEKPDEKLDEKQDKKPDNSRSEKEIERLIEWGRDLDFIDEEEIKKLNAEYKEIRYEEKPEKGKIIKETGSSITYEINIIRKCIKTKYNGDEIEGKHYLISSRIVTENKSKQEGKKESEKWGFWKTVVVIGLGAAGVVALVGAGVAAAAPLLGAGKVAAIAAKVAVGVNAVGGAGKVAAVGAVAGVGAVAAACLMPNESSSSD</sequence>
<keyword evidence="3" id="KW-0813">Transport</keyword>
<keyword evidence="8" id="KW-0547">Nucleotide-binding</keyword>
<keyword evidence="15 18" id="KW-0472">Membrane</keyword>
<dbReference type="VEuPathDB" id="AmoebaDB:EHI5A_263510"/>
<dbReference type="GO" id="GO:0016787">
    <property type="term" value="F:hydrolase activity"/>
    <property type="evidence" value="ECO:0007669"/>
    <property type="project" value="UniProtKB-KW"/>
</dbReference>
<evidence type="ECO:0000256" key="4">
    <source>
        <dbReference type="ARBA" id="ARBA00022528"/>
    </source>
</evidence>
<keyword evidence="6 18" id="KW-0812">Transmembrane</keyword>
<evidence type="ECO:0000256" key="13">
    <source>
        <dbReference type="ARBA" id="ARBA00022989"/>
    </source>
</evidence>
<evidence type="ECO:0000256" key="17">
    <source>
        <dbReference type="SAM" id="MobiDB-lite"/>
    </source>
</evidence>
<evidence type="ECO:0000256" key="12">
    <source>
        <dbReference type="ARBA" id="ARBA00022927"/>
    </source>
</evidence>
<keyword evidence="11" id="KW-0460">Magnesium</keyword>
<keyword evidence="4" id="KW-0150">Chloroplast</keyword>
<feature type="compositionally biased region" description="Basic and acidic residues" evidence="17">
    <location>
        <begin position="200"/>
        <end position="235"/>
    </location>
</feature>
<evidence type="ECO:0000256" key="1">
    <source>
        <dbReference type="ARBA" id="ARBA00001946"/>
    </source>
</evidence>
<organism evidence="20 21">
    <name type="scientific">Entamoeba histolytica KU27</name>
    <dbReference type="NCBI Taxonomy" id="885311"/>
    <lineage>
        <taxon>Eukaryota</taxon>
        <taxon>Amoebozoa</taxon>
        <taxon>Evosea</taxon>
        <taxon>Archamoebae</taxon>
        <taxon>Mastigamoebida</taxon>
        <taxon>Entamoebidae</taxon>
        <taxon>Entamoeba</taxon>
    </lineage>
</organism>
<dbReference type="AlphaFoldDB" id="M2S8X7"/>
<gene>
    <name evidence="20" type="ORF">EHI5A_263510</name>
</gene>
<dbReference type="GO" id="GO:0046872">
    <property type="term" value="F:metal ion binding"/>
    <property type="evidence" value="ECO:0007669"/>
    <property type="project" value="UniProtKB-KW"/>
</dbReference>
<dbReference type="Pfam" id="PF04548">
    <property type="entry name" value="AIG1"/>
    <property type="match status" value="1"/>
</dbReference>
<proteinExistence type="predicted"/>
<keyword evidence="14" id="KW-0342">GTP-binding</keyword>
<evidence type="ECO:0000256" key="10">
    <source>
        <dbReference type="ARBA" id="ARBA00022805"/>
    </source>
</evidence>
<keyword evidence="9" id="KW-0378">Hydrolase</keyword>
<dbReference type="EMBL" id="KB444238">
    <property type="protein sequence ID" value="EMD47726.1"/>
    <property type="molecule type" value="Genomic_DNA"/>
</dbReference>
<evidence type="ECO:0000313" key="20">
    <source>
        <dbReference type="EMBL" id="EMD47726.1"/>
    </source>
</evidence>
<evidence type="ECO:0000256" key="3">
    <source>
        <dbReference type="ARBA" id="ARBA00022448"/>
    </source>
</evidence>
<feature type="region of interest" description="Disordered" evidence="17">
    <location>
        <begin position="192"/>
        <end position="235"/>
    </location>
</feature>
<dbReference type="Gene3D" id="3.40.50.300">
    <property type="entry name" value="P-loop containing nucleotide triphosphate hydrolases"/>
    <property type="match status" value="1"/>
</dbReference>
<reference evidence="20 21" key="1">
    <citation type="submission" date="2013-02" db="EMBL/GenBank/DDBJ databases">
        <authorList>
            <person name="Hannick L."/>
            <person name="Zafar N."/>
            <person name="Lorenzi H."/>
            <person name="Ali I.A."/>
            <person name="Petri W.P."/>
            <person name="Caler E."/>
        </authorList>
    </citation>
    <scope>NUCLEOTIDE SEQUENCE [LARGE SCALE GENOMIC DNA]</scope>
    <source>
        <strain evidence="20 21">KU27</strain>
    </source>
</reference>
<evidence type="ECO:0000256" key="9">
    <source>
        <dbReference type="ARBA" id="ARBA00022801"/>
    </source>
</evidence>
<dbReference type="GO" id="GO:0015031">
    <property type="term" value="P:protein transport"/>
    <property type="evidence" value="ECO:0007669"/>
    <property type="project" value="UniProtKB-KW"/>
</dbReference>
<evidence type="ECO:0000256" key="6">
    <source>
        <dbReference type="ARBA" id="ARBA00022692"/>
    </source>
</evidence>
<evidence type="ECO:0000313" key="21">
    <source>
        <dbReference type="Proteomes" id="UP000011755"/>
    </source>
</evidence>
<feature type="transmembrane region" description="Helical" evidence="18">
    <location>
        <begin position="337"/>
        <end position="364"/>
    </location>
</feature>
<dbReference type="PANTHER" id="PTHR10903:SF135">
    <property type="entry name" value="TRANSLOCASE OF CHLOROPLAST 120, CHLOROPLASTIC-RELATED"/>
    <property type="match status" value="1"/>
</dbReference>
<comment type="cofactor">
    <cofactor evidence="1">
        <name>Mg(2+)</name>
        <dbReference type="ChEBI" id="CHEBI:18420"/>
    </cofactor>
</comment>
<dbReference type="GO" id="GO:0016020">
    <property type="term" value="C:membrane"/>
    <property type="evidence" value="ECO:0007669"/>
    <property type="project" value="UniProtKB-SubCell"/>
</dbReference>
<comment type="subcellular location">
    <subcellularLocation>
        <location evidence="2">Membrane</location>
        <topology evidence="2">Single-pass membrane protein</topology>
    </subcellularLocation>
    <subcellularLocation>
        <location evidence="16">Plastid</location>
        <location evidence="16">Chloroplast outer membrane</location>
    </subcellularLocation>
</comment>
<dbReference type="InterPro" id="IPR027417">
    <property type="entry name" value="P-loop_NTPase"/>
</dbReference>
<evidence type="ECO:0000256" key="16">
    <source>
        <dbReference type="ARBA" id="ARBA00024013"/>
    </source>
</evidence>
<evidence type="ECO:0000256" key="18">
    <source>
        <dbReference type="SAM" id="Phobius"/>
    </source>
</evidence>
<evidence type="ECO:0000256" key="7">
    <source>
        <dbReference type="ARBA" id="ARBA00022723"/>
    </source>
</evidence>
<dbReference type="PANTHER" id="PTHR10903">
    <property type="entry name" value="GTPASE, IMAP FAMILY MEMBER-RELATED"/>
    <property type="match status" value="1"/>
</dbReference>
<dbReference type="SUPFAM" id="SSF52540">
    <property type="entry name" value="P-loop containing nucleoside triphosphate hydrolases"/>
    <property type="match status" value="1"/>
</dbReference>
<accession>M2S8X7</accession>
<dbReference type="Proteomes" id="UP000011755">
    <property type="component" value="Unassembled WGS sequence"/>
</dbReference>
<keyword evidence="13 18" id="KW-1133">Transmembrane helix</keyword>
<evidence type="ECO:0000256" key="15">
    <source>
        <dbReference type="ARBA" id="ARBA00023136"/>
    </source>
</evidence>
<dbReference type="GO" id="GO:0005525">
    <property type="term" value="F:GTP binding"/>
    <property type="evidence" value="ECO:0007669"/>
    <property type="project" value="UniProtKB-KW"/>
</dbReference>
<evidence type="ECO:0000256" key="2">
    <source>
        <dbReference type="ARBA" id="ARBA00004167"/>
    </source>
</evidence>
<keyword evidence="12" id="KW-0653">Protein transport</keyword>